<dbReference type="SUPFAM" id="SSF53448">
    <property type="entry name" value="Nucleotide-diphospho-sugar transferases"/>
    <property type="match status" value="1"/>
</dbReference>
<keyword evidence="3" id="KW-1185">Reference proteome</keyword>
<dbReference type="EMBL" id="SDPN01000073">
    <property type="protein sequence ID" value="RXZ66981.1"/>
    <property type="molecule type" value="Genomic_DNA"/>
</dbReference>
<evidence type="ECO:0000313" key="2">
    <source>
        <dbReference type="EMBL" id="RXZ66981.1"/>
    </source>
</evidence>
<dbReference type="GO" id="GO:0016779">
    <property type="term" value="F:nucleotidyltransferase activity"/>
    <property type="evidence" value="ECO:0007669"/>
    <property type="project" value="UniProtKB-ARBA"/>
</dbReference>
<gene>
    <name evidence="2" type="ORF">ESP51_19780</name>
</gene>
<dbReference type="Pfam" id="PF12804">
    <property type="entry name" value="NTP_transf_3"/>
    <property type="match status" value="1"/>
</dbReference>
<comment type="caution">
    <text evidence="2">The sequence shown here is derived from an EMBL/GenBank/DDBJ whole genome shotgun (WGS) entry which is preliminary data.</text>
</comment>
<proteinExistence type="predicted"/>
<sequence>MRDGGWAAIVLAGGRGSRLGGRSKAELEFEGRRLLDRALDAVAAASAVVVVGAAGIDDDRFEAGVRAVSELPRWGGPAAALA</sequence>
<feature type="non-terminal residue" evidence="2">
    <location>
        <position position="82"/>
    </location>
</feature>
<evidence type="ECO:0000313" key="3">
    <source>
        <dbReference type="Proteomes" id="UP000293865"/>
    </source>
</evidence>
<dbReference type="AlphaFoldDB" id="A0A4Q2KUB0"/>
<dbReference type="Gene3D" id="3.90.550.10">
    <property type="entry name" value="Spore Coat Polysaccharide Biosynthesis Protein SpsA, Chain A"/>
    <property type="match status" value="1"/>
</dbReference>
<dbReference type="InterPro" id="IPR029044">
    <property type="entry name" value="Nucleotide-diphossugar_trans"/>
</dbReference>
<reference evidence="2 3" key="1">
    <citation type="submission" date="2019-01" db="EMBL/GenBank/DDBJ databases">
        <title>Agromyces.</title>
        <authorList>
            <person name="Li J."/>
        </authorList>
    </citation>
    <scope>NUCLEOTIDE SEQUENCE [LARGE SCALE GENOMIC DNA]</scope>
    <source>
        <strain evidence="2 3">DSM 15934</strain>
    </source>
</reference>
<evidence type="ECO:0000259" key="1">
    <source>
        <dbReference type="Pfam" id="PF12804"/>
    </source>
</evidence>
<feature type="domain" description="MobA-like NTP transferase" evidence="1">
    <location>
        <begin position="8"/>
        <end position="82"/>
    </location>
</feature>
<name>A0A4Q2KUB0_9MICO</name>
<dbReference type="Proteomes" id="UP000293865">
    <property type="component" value="Unassembled WGS sequence"/>
</dbReference>
<dbReference type="InterPro" id="IPR025877">
    <property type="entry name" value="MobA-like_NTP_Trfase"/>
</dbReference>
<protein>
    <recommendedName>
        <fullName evidence="1">MobA-like NTP transferase domain-containing protein</fullName>
    </recommendedName>
</protein>
<organism evidence="2 3">
    <name type="scientific">Agromyces albus</name>
    <dbReference type="NCBI Taxonomy" id="205332"/>
    <lineage>
        <taxon>Bacteria</taxon>
        <taxon>Bacillati</taxon>
        <taxon>Actinomycetota</taxon>
        <taxon>Actinomycetes</taxon>
        <taxon>Micrococcales</taxon>
        <taxon>Microbacteriaceae</taxon>
        <taxon>Agromyces</taxon>
    </lineage>
</organism>
<accession>A0A4Q2KUB0</accession>